<dbReference type="OrthoDB" id="7697863at2759"/>
<evidence type="ECO:0000313" key="1">
    <source>
        <dbReference type="EnsemblMetazoa" id="XP_031781301"/>
    </source>
</evidence>
<dbReference type="KEGG" id="nvi:107981907"/>
<dbReference type="GeneID" id="107981907"/>
<reference evidence="1" key="1">
    <citation type="submission" date="2021-01" db="UniProtKB">
        <authorList>
            <consortium name="EnsemblMetazoa"/>
        </authorList>
    </citation>
    <scope>IDENTIFICATION</scope>
</reference>
<keyword evidence="2" id="KW-1185">Reference proteome</keyword>
<dbReference type="AlphaFoldDB" id="A0A7M7Q436"/>
<organism evidence="1 2">
    <name type="scientific">Nasonia vitripennis</name>
    <name type="common">Parasitic wasp</name>
    <dbReference type="NCBI Taxonomy" id="7425"/>
    <lineage>
        <taxon>Eukaryota</taxon>
        <taxon>Metazoa</taxon>
        <taxon>Ecdysozoa</taxon>
        <taxon>Arthropoda</taxon>
        <taxon>Hexapoda</taxon>
        <taxon>Insecta</taxon>
        <taxon>Pterygota</taxon>
        <taxon>Neoptera</taxon>
        <taxon>Endopterygota</taxon>
        <taxon>Hymenoptera</taxon>
        <taxon>Apocrita</taxon>
        <taxon>Proctotrupomorpha</taxon>
        <taxon>Chalcidoidea</taxon>
        <taxon>Pteromalidae</taxon>
        <taxon>Pteromalinae</taxon>
        <taxon>Nasonia</taxon>
    </lineage>
</organism>
<dbReference type="RefSeq" id="XP_031781301.1">
    <property type="nucleotide sequence ID" value="XM_031925441.1"/>
</dbReference>
<evidence type="ECO:0000313" key="2">
    <source>
        <dbReference type="Proteomes" id="UP000002358"/>
    </source>
</evidence>
<name>A0A7M7Q436_NASVI</name>
<proteinExistence type="predicted"/>
<protein>
    <submittedName>
        <fullName evidence="1">Uncharacterized protein</fullName>
    </submittedName>
</protein>
<dbReference type="Proteomes" id="UP000002358">
    <property type="component" value="Unassembled WGS sequence"/>
</dbReference>
<dbReference type="EnsemblMetazoa" id="XM_031925441">
    <property type="protein sequence ID" value="XP_031781301"/>
    <property type="gene ID" value="LOC107981907"/>
</dbReference>
<sequence length="258" mass="29034">MTKISTDISSLSLDVKTMKLDISKIKAAVKDTKKIRSTTMDFIATVPQLSKKYNYDIPFKTMVEFQTFNIHLLEKSDLKESVSIVLQSGLDPQMVISKSIVSMLKMFLRKDAAIQCVAVRKLEDRVPIRDIPFLQCVTVVIKEHRLMANLEITDKDITSSLSTVLSNASQWYVPRKSLPENATKSTSPAQKSKVSKNTAASTALVQVVAIEPTAQKDLNDPNTVFTPMQFEFANVEEDEEEFDDEFDEDYLSRLNVGL</sequence>
<dbReference type="InParanoid" id="A0A7M7Q436"/>
<accession>A0A7M7Q436</accession>